<dbReference type="GO" id="GO:0003676">
    <property type="term" value="F:nucleic acid binding"/>
    <property type="evidence" value="ECO:0007669"/>
    <property type="project" value="InterPro"/>
</dbReference>
<reference evidence="9" key="2">
    <citation type="journal article" date="2017" name="Genome Announc.">
        <title>Draft genome sequence of Paludibacter jiangxiensis NM7(T), a propionate-producing fermentative bacterium.</title>
        <authorList>
            <person name="Qiu Y.-L."/>
            <person name="Tourlousse D.M."/>
            <person name="Matsuura N."/>
            <person name="Ohashi A."/>
            <person name="Sekiguchi Y."/>
        </authorList>
    </citation>
    <scope>NUCLEOTIDE SEQUENCE [LARGE SCALE GENOMIC DNA]</scope>
    <source>
        <strain evidence="9">NM7</strain>
    </source>
</reference>
<dbReference type="InterPro" id="IPR050320">
    <property type="entry name" value="N5-glutamine_MTase"/>
</dbReference>
<keyword evidence="1 5" id="KW-0489">Methyltransferase</keyword>
<dbReference type="Proteomes" id="UP000076586">
    <property type="component" value="Unassembled WGS sequence"/>
</dbReference>
<comment type="similarity">
    <text evidence="5">Belongs to the protein N5-glutamine methyltransferase family. PrmC subfamily.</text>
</comment>
<dbReference type="Pfam" id="PF17827">
    <property type="entry name" value="PrmC_N"/>
    <property type="match status" value="1"/>
</dbReference>
<dbReference type="PANTHER" id="PTHR18895:SF74">
    <property type="entry name" value="MTRF1L RELEASE FACTOR GLUTAMINE METHYLTRANSFERASE"/>
    <property type="match status" value="1"/>
</dbReference>
<dbReference type="InterPro" id="IPR002052">
    <property type="entry name" value="DNA_methylase_N6_adenine_CS"/>
</dbReference>
<dbReference type="RefSeq" id="WP_068702080.1">
    <property type="nucleotide sequence ID" value="NZ_BDCR01000001.1"/>
</dbReference>
<name>A0A161LDC0_9BACT</name>
<dbReference type="EMBL" id="BDCR01000001">
    <property type="protein sequence ID" value="GAT62135.1"/>
    <property type="molecule type" value="Genomic_DNA"/>
</dbReference>
<evidence type="ECO:0000259" key="7">
    <source>
        <dbReference type="Pfam" id="PF17827"/>
    </source>
</evidence>
<evidence type="ECO:0000256" key="4">
    <source>
        <dbReference type="ARBA" id="ARBA00048391"/>
    </source>
</evidence>
<keyword evidence="3 5" id="KW-0949">S-adenosyl-L-methionine</keyword>
<dbReference type="CDD" id="cd02440">
    <property type="entry name" value="AdoMet_MTases"/>
    <property type="match status" value="1"/>
</dbReference>
<comment type="function">
    <text evidence="5">Methylates the class 1 translation termination release factors RF1/PrfA and RF2/PrfB on the glutamine residue of the universally conserved GGQ motif.</text>
</comment>
<evidence type="ECO:0000313" key="9">
    <source>
        <dbReference type="Proteomes" id="UP000076586"/>
    </source>
</evidence>
<comment type="caution">
    <text evidence="5">Lacks conserved residue(s) required for the propagation of feature annotation.</text>
</comment>
<dbReference type="GO" id="GO:0102559">
    <property type="term" value="F:peptide chain release factor N(5)-glutamine methyltransferase activity"/>
    <property type="evidence" value="ECO:0007669"/>
    <property type="project" value="UniProtKB-EC"/>
</dbReference>
<comment type="caution">
    <text evidence="8">The sequence shown here is derived from an EMBL/GenBank/DDBJ whole genome shotgun (WGS) entry which is preliminary data.</text>
</comment>
<dbReference type="InterPro" id="IPR007848">
    <property type="entry name" value="Small_mtfrase_dom"/>
</dbReference>
<dbReference type="SUPFAM" id="SSF53335">
    <property type="entry name" value="S-adenosyl-L-methionine-dependent methyltransferases"/>
    <property type="match status" value="1"/>
</dbReference>
<comment type="catalytic activity">
    <reaction evidence="4 5">
        <text>L-glutaminyl-[peptide chain release factor] + S-adenosyl-L-methionine = N(5)-methyl-L-glutaminyl-[peptide chain release factor] + S-adenosyl-L-homocysteine + H(+)</text>
        <dbReference type="Rhea" id="RHEA:42896"/>
        <dbReference type="Rhea" id="RHEA-COMP:10271"/>
        <dbReference type="Rhea" id="RHEA-COMP:10272"/>
        <dbReference type="ChEBI" id="CHEBI:15378"/>
        <dbReference type="ChEBI" id="CHEBI:30011"/>
        <dbReference type="ChEBI" id="CHEBI:57856"/>
        <dbReference type="ChEBI" id="CHEBI:59789"/>
        <dbReference type="ChEBI" id="CHEBI:61891"/>
        <dbReference type="EC" id="2.1.1.297"/>
    </reaction>
</comment>
<dbReference type="AlphaFoldDB" id="A0A161LDC0"/>
<dbReference type="Gene3D" id="1.10.8.10">
    <property type="entry name" value="DNA helicase RuvA subunit, C-terminal domain"/>
    <property type="match status" value="1"/>
</dbReference>
<dbReference type="InterPro" id="IPR004556">
    <property type="entry name" value="HemK-like"/>
</dbReference>
<dbReference type="OrthoDB" id="9800643at2"/>
<evidence type="ECO:0000256" key="1">
    <source>
        <dbReference type="ARBA" id="ARBA00022603"/>
    </source>
</evidence>
<evidence type="ECO:0000256" key="3">
    <source>
        <dbReference type="ARBA" id="ARBA00022691"/>
    </source>
</evidence>
<dbReference type="NCBIfam" id="TIGR03534">
    <property type="entry name" value="RF_mod_PrmC"/>
    <property type="match status" value="1"/>
</dbReference>
<feature type="binding site" evidence="5">
    <location>
        <position position="185"/>
    </location>
    <ligand>
        <name>S-adenosyl-L-methionine</name>
        <dbReference type="ChEBI" id="CHEBI:59789"/>
    </ligand>
</feature>
<reference evidence="9" key="1">
    <citation type="submission" date="2016-04" db="EMBL/GenBank/DDBJ databases">
        <title>Draft genome sequence of Paludibacter jiangxiensis strain NM7.</title>
        <authorList>
            <person name="Qiu Y."/>
            <person name="Matsuura N."/>
            <person name="Ohashi A."/>
            <person name="Tourlousse M.D."/>
            <person name="Sekiguchi Y."/>
        </authorList>
    </citation>
    <scope>NUCLEOTIDE SEQUENCE [LARGE SCALE GENOMIC DNA]</scope>
    <source>
        <strain evidence="9">NM7</strain>
    </source>
</reference>
<organism evidence="8 9">
    <name type="scientific">Paludibacter jiangxiensis</name>
    <dbReference type="NCBI Taxonomy" id="681398"/>
    <lineage>
        <taxon>Bacteria</taxon>
        <taxon>Pseudomonadati</taxon>
        <taxon>Bacteroidota</taxon>
        <taxon>Bacteroidia</taxon>
        <taxon>Bacteroidales</taxon>
        <taxon>Paludibacteraceae</taxon>
        <taxon>Paludibacter</taxon>
    </lineage>
</organism>
<dbReference type="STRING" id="681398.PJIAN_1726"/>
<dbReference type="Pfam" id="PF05175">
    <property type="entry name" value="MTS"/>
    <property type="match status" value="1"/>
</dbReference>
<sequence>MNIIRNVISELTPIFSANEARAVAIALCEHVTGFSRAQLLSDGTLVLTDEQQQQVSRCIDRLRTQEPLQYVLGETEFYGLSFKVDHRVLIPRPETEELVEWIKNDYKDISCSVIDFCTGSGCIAIALAKNLPEAEIQACDLSEDALEVARANAKYNDANVRFFCADVLSESFADTLEPIDVIVSNPPYVLENEKAAMQSNVLDFEPSMALFVPDANPLLFYEAIGKIALARLKPEGALYVEINRDKGKETVELFRQMGFGFVELRTDLFGNARMVKAIKN</sequence>
<feature type="binding site" evidence="5">
    <location>
        <position position="140"/>
    </location>
    <ligand>
        <name>S-adenosyl-L-methionine</name>
        <dbReference type="ChEBI" id="CHEBI:59789"/>
    </ligand>
</feature>
<dbReference type="NCBIfam" id="TIGR00536">
    <property type="entry name" value="hemK_fam"/>
    <property type="match status" value="1"/>
</dbReference>
<gene>
    <name evidence="5" type="primary">prmC</name>
    <name evidence="8" type="ORF">PJIAN_1726</name>
</gene>
<evidence type="ECO:0000256" key="5">
    <source>
        <dbReference type="HAMAP-Rule" id="MF_02126"/>
    </source>
</evidence>
<accession>A0A161LDC0</accession>
<dbReference type="EC" id="2.1.1.297" evidence="5"/>
<evidence type="ECO:0000313" key="8">
    <source>
        <dbReference type="EMBL" id="GAT62135.1"/>
    </source>
</evidence>
<keyword evidence="9" id="KW-1185">Reference proteome</keyword>
<evidence type="ECO:0000259" key="6">
    <source>
        <dbReference type="Pfam" id="PF05175"/>
    </source>
</evidence>
<dbReference type="PROSITE" id="PS00092">
    <property type="entry name" value="N6_MTASE"/>
    <property type="match status" value="1"/>
</dbReference>
<feature type="domain" description="Methyltransferase small" evidence="6">
    <location>
        <begin position="98"/>
        <end position="193"/>
    </location>
</feature>
<dbReference type="InterPro" id="IPR019874">
    <property type="entry name" value="RF_methyltr_PrmC"/>
</dbReference>
<feature type="binding site" evidence="5">
    <location>
        <begin position="185"/>
        <end position="188"/>
    </location>
    <ligand>
        <name>substrate</name>
    </ligand>
</feature>
<proteinExistence type="inferred from homology"/>
<protein>
    <recommendedName>
        <fullName evidence="5">Release factor glutamine methyltransferase</fullName>
        <shortName evidence="5">RF MTase</shortName>
        <ecNumber evidence="5">2.1.1.297</ecNumber>
    </recommendedName>
    <alternativeName>
        <fullName evidence="5">N5-glutamine methyltransferase PrmC</fullName>
    </alternativeName>
    <alternativeName>
        <fullName evidence="5">Protein-(glutamine-N5) MTase PrmC</fullName>
    </alternativeName>
    <alternativeName>
        <fullName evidence="5">Protein-glutamine N-methyltransferase PrmC</fullName>
    </alternativeName>
</protein>
<dbReference type="InterPro" id="IPR040758">
    <property type="entry name" value="PrmC_N"/>
</dbReference>
<evidence type="ECO:0000256" key="2">
    <source>
        <dbReference type="ARBA" id="ARBA00022679"/>
    </source>
</evidence>
<feature type="domain" description="Release factor glutamine methyltransferase N-terminal" evidence="7">
    <location>
        <begin position="18"/>
        <end position="73"/>
    </location>
</feature>
<dbReference type="GO" id="GO:0032259">
    <property type="term" value="P:methylation"/>
    <property type="evidence" value="ECO:0007669"/>
    <property type="project" value="UniProtKB-KW"/>
</dbReference>
<dbReference type="PANTHER" id="PTHR18895">
    <property type="entry name" value="HEMK METHYLTRANSFERASE"/>
    <property type="match status" value="1"/>
</dbReference>
<dbReference type="Gene3D" id="3.40.50.150">
    <property type="entry name" value="Vaccinia Virus protein VP39"/>
    <property type="match status" value="1"/>
</dbReference>
<keyword evidence="2 5" id="KW-0808">Transferase</keyword>
<dbReference type="InterPro" id="IPR029063">
    <property type="entry name" value="SAM-dependent_MTases_sf"/>
</dbReference>
<dbReference type="HAMAP" id="MF_02126">
    <property type="entry name" value="RF_methyltr_PrmC"/>
    <property type="match status" value="1"/>
</dbReference>